<accession>A0A2X0IET5</accession>
<evidence type="ECO:0000256" key="2">
    <source>
        <dbReference type="ARBA" id="ARBA00006742"/>
    </source>
</evidence>
<keyword evidence="3" id="KW-0813">Transport</keyword>
<dbReference type="Pfam" id="PF02699">
    <property type="entry name" value="YajC"/>
    <property type="match status" value="1"/>
</dbReference>
<evidence type="ECO:0000256" key="3">
    <source>
        <dbReference type="ARBA" id="ARBA00022448"/>
    </source>
</evidence>
<feature type="compositionally biased region" description="Low complexity" evidence="10">
    <location>
        <begin position="127"/>
        <end position="138"/>
    </location>
</feature>
<dbReference type="GO" id="GO:0015031">
    <property type="term" value="P:protein transport"/>
    <property type="evidence" value="ECO:0007669"/>
    <property type="project" value="UniProtKB-KW"/>
</dbReference>
<keyword evidence="12" id="KW-1185">Reference proteome</keyword>
<evidence type="ECO:0000313" key="12">
    <source>
        <dbReference type="Proteomes" id="UP000248889"/>
    </source>
</evidence>
<dbReference type="AlphaFoldDB" id="A0A2X0IET5"/>
<comment type="caution">
    <text evidence="11">The sequence shown here is derived from an EMBL/GenBank/DDBJ whole genome shotgun (WGS) entry which is preliminary data.</text>
</comment>
<gene>
    <name evidence="11" type="primary">yajC</name>
    <name evidence="11" type="ORF">DN069_21905</name>
</gene>
<name>A0A2X0IET5_9ACTN</name>
<dbReference type="InterPro" id="IPR003849">
    <property type="entry name" value="Preprotein_translocase_YajC"/>
</dbReference>
<keyword evidence="8" id="KW-0811">Translocation</keyword>
<proteinExistence type="inferred from homology"/>
<keyword evidence="7" id="KW-1133">Transmembrane helix</keyword>
<keyword evidence="5" id="KW-0812">Transmembrane</keyword>
<evidence type="ECO:0000256" key="8">
    <source>
        <dbReference type="ARBA" id="ARBA00023010"/>
    </source>
</evidence>
<keyword evidence="4" id="KW-1003">Cell membrane</keyword>
<dbReference type="NCBIfam" id="TIGR00739">
    <property type="entry name" value="yajC"/>
    <property type="match status" value="1"/>
</dbReference>
<evidence type="ECO:0000256" key="1">
    <source>
        <dbReference type="ARBA" id="ARBA00004162"/>
    </source>
</evidence>
<feature type="region of interest" description="Disordered" evidence="10">
    <location>
        <begin position="107"/>
        <end position="154"/>
    </location>
</feature>
<keyword evidence="6" id="KW-0653">Protein transport</keyword>
<comment type="subcellular location">
    <subcellularLocation>
        <location evidence="1">Cell membrane</location>
        <topology evidence="1">Single-pass membrane protein</topology>
    </subcellularLocation>
</comment>
<evidence type="ECO:0000256" key="4">
    <source>
        <dbReference type="ARBA" id="ARBA00022475"/>
    </source>
</evidence>
<keyword evidence="9" id="KW-0472">Membrane</keyword>
<dbReference type="SMART" id="SM01323">
    <property type="entry name" value="YajC"/>
    <property type="match status" value="1"/>
</dbReference>
<evidence type="ECO:0000256" key="6">
    <source>
        <dbReference type="ARBA" id="ARBA00022927"/>
    </source>
</evidence>
<feature type="compositionally biased region" description="Basic and acidic residues" evidence="10">
    <location>
        <begin position="139"/>
        <end position="154"/>
    </location>
</feature>
<dbReference type="PANTHER" id="PTHR33909">
    <property type="entry name" value="SEC TRANSLOCON ACCESSORY COMPLEX SUBUNIT YAJC"/>
    <property type="match status" value="1"/>
</dbReference>
<evidence type="ECO:0000256" key="7">
    <source>
        <dbReference type="ARBA" id="ARBA00022989"/>
    </source>
</evidence>
<dbReference type="PANTHER" id="PTHR33909:SF1">
    <property type="entry name" value="SEC TRANSLOCON ACCESSORY COMPLEX SUBUNIT YAJC"/>
    <property type="match status" value="1"/>
</dbReference>
<dbReference type="Proteomes" id="UP000248889">
    <property type="component" value="Unassembled WGS sequence"/>
</dbReference>
<protein>
    <submittedName>
        <fullName evidence="11">Preprotein translocase subunit YajC</fullName>
    </submittedName>
</protein>
<organism evidence="11 12">
    <name type="scientific">Streptacidiphilus pinicola</name>
    <dbReference type="NCBI Taxonomy" id="2219663"/>
    <lineage>
        <taxon>Bacteria</taxon>
        <taxon>Bacillati</taxon>
        <taxon>Actinomycetota</taxon>
        <taxon>Actinomycetes</taxon>
        <taxon>Kitasatosporales</taxon>
        <taxon>Streptomycetaceae</taxon>
        <taxon>Streptacidiphilus</taxon>
    </lineage>
</organism>
<dbReference type="EMBL" id="QKYN01000086">
    <property type="protein sequence ID" value="RAG83524.1"/>
    <property type="molecule type" value="Genomic_DNA"/>
</dbReference>
<evidence type="ECO:0000256" key="9">
    <source>
        <dbReference type="ARBA" id="ARBA00023136"/>
    </source>
</evidence>
<dbReference type="OrthoDB" id="2200301at2"/>
<dbReference type="GO" id="GO:0005886">
    <property type="term" value="C:plasma membrane"/>
    <property type="evidence" value="ECO:0007669"/>
    <property type="project" value="UniProtKB-SubCell"/>
</dbReference>
<sequence length="154" mass="16154">MVIVLAGLMFVTMRSNKKRQQQAQNLRAQLEPGAGVRTIGGMYALVKDVTDEAVELEVAPGVFALYSKQAIAQVLDPVEYNRIVHGEEPETDEATDETEAAAEAVVEDATPAEGAKDEAVEAETDAAAETPAEAAAETGKVDAKVGGDKDAPAK</sequence>
<reference evidence="11 12" key="1">
    <citation type="submission" date="2018-06" db="EMBL/GenBank/DDBJ databases">
        <title>Streptacidiphilus pinicola sp. nov., isolated from pine grove soil.</title>
        <authorList>
            <person name="Roh S.G."/>
            <person name="Park S."/>
            <person name="Kim M.-K."/>
            <person name="Yun B.-R."/>
            <person name="Park J."/>
            <person name="Kim M.J."/>
            <person name="Kim Y.S."/>
            <person name="Kim S.B."/>
        </authorList>
    </citation>
    <scope>NUCLEOTIDE SEQUENCE [LARGE SCALE GENOMIC DNA]</scope>
    <source>
        <strain evidence="11 12">MMS16-CNU450</strain>
    </source>
</reference>
<comment type="similarity">
    <text evidence="2">Belongs to the YajC family.</text>
</comment>
<evidence type="ECO:0000313" key="11">
    <source>
        <dbReference type="EMBL" id="RAG83524.1"/>
    </source>
</evidence>
<evidence type="ECO:0000256" key="10">
    <source>
        <dbReference type="SAM" id="MobiDB-lite"/>
    </source>
</evidence>
<evidence type="ECO:0000256" key="5">
    <source>
        <dbReference type="ARBA" id="ARBA00022692"/>
    </source>
</evidence>